<keyword evidence="3" id="KW-1185">Reference proteome</keyword>
<feature type="chain" id="PRO_5039488017" evidence="1">
    <location>
        <begin position="34"/>
        <end position="184"/>
    </location>
</feature>
<dbReference type="RefSeq" id="WP_149854739.1">
    <property type="nucleotide sequence ID" value="NZ_VUOB01000085.1"/>
</dbReference>
<name>A0A5B2WKB6_9PSEU</name>
<feature type="signal peptide" evidence="1">
    <location>
        <begin position="1"/>
        <end position="33"/>
    </location>
</feature>
<reference evidence="2 3" key="1">
    <citation type="submission" date="2019-09" db="EMBL/GenBank/DDBJ databases">
        <title>Goodfellowia gen. nov., a new genus of the Pseudonocardineae related to Actinoalloteichus, containing Goodfellowia coeruleoviolacea gen. nov., comb. nov. gen. nov., comb. nov.</title>
        <authorList>
            <person name="Labeda D."/>
        </authorList>
    </citation>
    <scope>NUCLEOTIDE SEQUENCE [LARGE SCALE GENOMIC DNA]</scope>
    <source>
        <strain evidence="2 3">AN110305</strain>
    </source>
</reference>
<dbReference type="EMBL" id="VUOB01000085">
    <property type="protein sequence ID" value="KAA2251200.1"/>
    <property type="molecule type" value="Genomic_DNA"/>
</dbReference>
<evidence type="ECO:0000256" key="1">
    <source>
        <dbReference type="SAM" id="SignalP"/>
    </source>
</evidence>
<gene>
    <name evidence="2" type="ORF">F0L68_37900</name>
</gene>
<organism evidence="2 3">
    <name type="scientific">Solihabitans fulvus</name>
    <dbReference type="NCBI Taxonomy" id="1892852"/>
    <lineage>
        <taxon>Bacteria</taxon>
        <taxon>Bacillati</taxon>
        <taxon>Actinomycetota</taxon>
        <taxon>Actinomycetes</taxon>
        <taxon>Pseudonocardiales</taxon>
        <taxon>Pseudonocardiaceae</taxon>
        <taxon>Solihabitans</taxon>
    </lineage>
</organism>
<sequence length="184" mass="19128">MFNSIRSIIVGSVAGLALTGLALTGLATASASAAQAPDGARQASAVAPAAAASATRVDQLANTVGGPVQVTRVGTPSAVAPHLTVCKITVYGYVGYTFCEFDYSTLDWGGGNVEYFVVGTDYEIFHAWKGSGGWKNLGGQARRSTPNGAYAFNSPVGVETIGTDNNWYCKYRGNGSWSGGWQRC</sequence>
<proteinExistence type="predicted"/>
<reference evidence="2 3" key="2">
    <citation type="submission" date="2019-09" db="EMBL/GenBank/DDBJ databases">
        <authorList>
            <person name="Jin C."/>
        </authorList>
    </citation>
    <scope>NUCLEOTIDE SEQUENCE [LARGE SCALE GENOMIC DNA]</scope>
    <source>
        <strain evidence="2 3">AN110305</strain>
    </source>
</reference>
<evidence type="ECO:0000313" key="3">
    <source>
        <dbReference type="Proteomes" id="UP000323454"/>
    </source>
</evidence>
<dbReference type="OrthoDB" id="4250829at2"/>
<comment type="caution">
    <text evidence="2">The sequence shown here is derived from an EMBL/GenBank/DDBJ whole genome shotgun (WGS) entry which is preliminary data.</text>
</comment>
<dbReference type="Proteomes" id="UP000323454">
    <property type="component" value="Unassembled WGS sequence"/>
</dbReference>
<accession>A0A5B2WKB6</accession>
<keyword evidence="1" id="KW-0732">Signal</keyword>
<evidence type="ECO:0000313" key="2">
    <source>
        <dbReference type="EMBL" id="KAA2251200.1"/>
    </source>
</evidence>
<protein>
    <submittedName>
        <fullName evidence="2">Uncharacterized protein</fullName>
    </submittedName>
</protein>
<dbReference type="AlphaFoldDB" id="A0A5B2WKB6"/>